<sequence length="203" mass="22890">MKTLSLRLQSFTGARAGEIRRSHQYESLECLLWEHITIRPGTTANVCRAIIDLQHTKCIPLMTFFSAGNNPSGGTSEEAKQFSSRSRNRLCPIKLLLCHALRIEAVEENSWEELRQVSKERPRKQVLWTYIKRPVICALSNSSQEVLKLGEPSNTSSAILVFNEDAKCVGLLTNLIPHDIRRGTARELAHLRDSNVRVAVEQA</sequence>
<dbReference type="Proteomes" id="UP000091967">
    <property type="component" value="Unassembled WGS sequence"/>
</dbReference>
<comment type="caution">
    <text evidence="1">The sequence shown here is derived from an EMBL/GenBank/DDBJ whole genome shotgun (WGS) entry which is preliminary data.</text>
</comment>
<accession>A0A1B8B2E9</accession>
<keyword evidence="2" id="KW-1185">Reference proteome</keyword>
<evidence type="ECO:0000313" key="2">
    <source>
        <dbReference type="Proteomes" id="UP000091967"/>
    </source>
</evidence>
<evidence type="ECO:0000313" key="1">
    <source>
        <dbReference type="EMBL" id="OBS26888.1"/>
    </source>
</evidence>
<proteinExistence type="predicted"/>
<gene>
    <name evidence="1" type="ORF">FPOA_00831</name>
</gene>
<organism evidence="1 2">
    <name type="scientific">Fusarium poae</name>
    <dbReference type="NCBI Taxonomy" id="36050"/>
    <lineage>
        <taxon>Eukaryota</taxon>
        <taxon>Fungi</taxon>
        <taxon>Dikarya</taxon>
        <taxon>Ascomycota</taxon>
        <taxon>Pezizomycotina</taxon>
        <taxon>Sordariomycetes</taxon>
        <taxon>Hypocreomycetidae</taxon>
        <taxon>Hypocreales</taxon>
        <taxon>Nectriaceae</taxon>
        <taxon>Fusarium</taxon>
    </lineage>
</organism>
<dbReference type="AlphaFoldDB" id="A0A1B8B2E9"/>
<reference evidence="1 2" key="1">
    <citation type="submission" date="2016-06" db="EMBL/GenBank/DDBJ databases">
        <title>Living apart together: crosstalk between the core and supernumerary genomes in a fungal plant pathogen.</title>
        <authorList>
            <person name="Vanheule A."/>
            <person name="Audenaert K."/>
            <person name="Warris S."/>
            <person name="Van De Geest H."/>
            <person name="Schijlen E."/>
            <person name="Hofte M."/>
            <person name="De Saeger S."/>
            <person name="Haesaert G."/>
            <person name="Waalwijk C."/>
            <person name="Van Der Lee T."/>
        </authorList>
    </citation>
    <scope>NUCLEOTIDE SEQUENCE [LARGE SCALE GENOMIC DNA]</scope>
    <source>
        <strain evidence="1 2">2516</strain>
    </source>
</reference>
<name>A0A1B8B2E9_FUSPO</name>
<protein>
    <submittedName>
        <fullName evidence="1">Uncharacterized protein</fullName>
    </submittedName>
</protein>
<dbReference type="STRING" id="36050.A0A1B8B2E9"/>
<dbReference type="EMBL" id="LYXU01000001">
    <property type="protein sequence ID" value="OBS26888.1"/>
    <property type="molecule type" value="Genomic_DNA"/>
</dbReference>